<dbReference type="Proteomes" id="UP000483379">
    <property type="component" value="Unassembled WGS sequence"/>
</dbReference>
<organism evidence="2 3">
    <name type="scientific">Thiorhodococcus minor</name>
    <dbReference type="NCBI Taxonomy" id="57489"/>
    <lineage>
        <taxon>Bacteria</taxon>
        <taxon>Pseudomonadati</taxon>
        <taxon>Pseudomonadota</taxon>
        <taxon>Gammaproteobacteria</taxon>
        <taxon>Chromatiales</taxon>
        <taxon>Chromatiaceae</taxon>
        <taxon>Thiorhodococcus</taxon>
    </lineage>
</organism>
<reference evidence="2 3" key="1">
    <citation type="submission" date="2020-02" db="EMBL/GenBank/DDBJ databases">
        <title>Genome sequences of Thiorhodococcus mannitoliphagus and Thiorhodococcus minor, purple sulfur photosynthetic bacteria in the gammaproteobacterial family, Chromatiaceae.</title>
        <authorList>
            <person name="Aviles F.A."/>
            <person name="Meyer T.E."/>
            <person name="Kyndt J.A."/>
        </authorList>
    </citation>
    <scope>NUCLEOTIDE SEQUENCE [LARGE SCALE GENOMIC DNA]</scope>
    <source>
        <strain evidence="2 3">DSM 11518</strain>
    </source>
</reference>
<dbReference type="AlphaFoldDB" id="A0A6M0K8R0"/>
<protein>
    <submittedName>
        <fullName evidence="2">Uncharacterized protein</fullName>
    </submittedName>
</protein>
<comment type="caution">
    <text evidence="2">The sequence shown here is derived from an EMBL/GenBank/DDBJ whole genome shotgun (WGS) entry which is preliminary data.</text>
</comment>
<keyword evidence="3" id="KW-1185">Reference proteome</keyword>
<evidence type="ECO:0000313" key="3">
    <source>
        <dbReference type="Proteomes" id="UP000483379"/>
    </source>
</evidence>
<sequence length="189" mass="21225">MVKLGTNGVTYVSEDAFPALFQATKPKAGYIFENQIDDKDKRNVDGTDYAHSSAVVGLLDKKSQEVRDAEKQAVLQYSRDSLINVSDSDQAQNIRRQVDIFTNKTLPKLRSQRGVEHDEVTGEPPEKGFAFHHSNPKELHTDPEDAIDPSKGINVNPNNHSDIHRNNVNDEKQLEEYIKQRNSKPEGSA</sequence>
<accession>A0A6M0K8R0</accession>
<feature type="compositionally biased region" description="Basic and acidic residues" evidence="1">
    <location>
        <begin position="161"/>
        <end position="170"/>
    </location>
</feature>
<feature type="compositionally biased region" description="Basic and acidic residues" evidence="1">
    <location>
        <begin position="113"/>
        <end position="126"/>
    </location>
</feature>
<feature type="region of interest" description="Disordered" evidence="1">
    <location>
        <begin position="111"/>
        <end position="170"/>
    </location>
</feature>
<evidence type="ECO:0000256" key="1">
    <source>
        <dbReference type="SAM" id="MobiDB-lite"/>
    </source>
</evidence>
<dbReference type="RefSeq" id="WP_164456730.1">
    <property type="nucleotide sequence ID" value="NZ_JAAIJQ010000292.1"/>
</dbReference>
<name>A0A6M0K8R0_9GAMM</name>
<proteinExistence type="predicted"/>
<gene>
    <name evidence="2" type="ORF">G3446_27020</name>
</gene>
<evidence type="ECO:0000313" key="2">
    <source>
        <dbReference type="EMBL" id="NEV65423.1"/>
    </source>
</evidence>
<dbReference type="EMBL" id="JAAIJQ010000292">
    <property type="protein sequence ID" value="NEV65423.1"/>
    <property type="molecule type" value="Genomic_DNA"/>
</dbReference>